<dbReference type="InParanoid" id="Q7R8G6"/>
<feature type="non-terminal residue" evidence="1">
    <location>
        <position position="1"/>
    </location>
</feature>
<reference evidence="1 2" key="1">
    <citation type="journal article" date="2002" name="Nature">
        <title>Genome sequence and comparative analysis of the model rodent malaria parasite Plasmodium yoelii yoelii.</title>
        <authorList>
            <person name="Carlton J.M."/>
            <person name="Angiuoli S.V."/>
            <person name="Suh B.B."/>
            <person name="Kooij T.W."/>
            <person name="Pertea M."/>
            <person name="Silva J.C."/>
            <person name="Ermolaeva M.D."/>
            <person name="Allen J.E."/>
            <person name="Selengut J.D."/>
            <person name="Koo H.L."/>
            <person name="Peterson J.D."/>
            <person name="Pop M."/>
            <person name="Kosack D.S."/>
            <person name="Shumway M.F."/>
            <person name="Bidwell S.L."/>
            <person name="Shallom S.J."/>
            <person name="van Aken S.E."/>
            <person name="Riedmuller S.B."/>
            <person name="Feldblyum T.V."/>
            <person name="Cho J.K."/>
            <person name="Quackenbush J."/>
            <person name="Sedegah M."/>
            <person name="Shoaibi A."/>
            <person name="Cummings L.M."/>
            <person name="Florens L."/>
            <person name="Yates J.R."/>
            <person name="Raine J.D."/>
            <person name="Sinden R.E."/>
            <person name="Harris M.A."/>
            <person name="Cunningham D.A."/>
            <person name="Preiser P.R."/>
            <person name="Bergman L.W."/>
            <person name="Vaidya A.B."/>
            <person name="van Lin L.H."/>
            <person name="Janse C.J."/>
            <person name="Waters A.P."/>
            <person name="Smith H.O."/>
            <person name="White O.R."/>
            <person name="Salzberg S.L."/>
            <person name="Venter J.C."/>
            <person name="Fraser C.M."/>
            <person name="Hoffman S.L."/>
            <person name="Gardner M.J."/>
            <person name="Carucci D.J."/>
        </authorList>
    </citation>
    <scope>NUCLEOTIDE SEQUENCE [LARGE SCALE GENOMIC DNA]</scope>
    <source>
        <strain evidence="1 2">17XNL</strain>
    </source>
</reference>
<name>Q7R8G6_PLAYO</name>
<accession>Q7R8G6</accession>
<keyword evidence="2" id="KW-1185">Reference proteome</keyword>
<dbReference type="EMBL" id="AABL01002614">
    <property type="protein sequence ID" value="EAA19648.1"/>
    <property type="molecule type" value="Genomic_DNA"/>
</dbReference>
<dbReference type="Proteomes" id="UP000008553">
    <property type="component" value="Unassembled WGS sequence"/>
</dbReference>
<dbReference type="PaxDb" id="73239-Q7R8G6"/>
<gene>
    <name evidence="1" type="ORF">PY07257</name>
</gene>
<proteinExistence type="predicted"/>
<comment type="caution">
    <text evidence="1">The sequence shown here is derived from an EMBL/GenBank/DDBJ whole genome shotgun (WGS) entry which is preliminary data.</text>
</comment>
<evidence type="ECO:0000313" key="1">
    <source>
        <dbReference type="EMBL" id="EAA19648.1"/>
    </source>
</evidence>
<protein>
    <submittedName>
        <fullName evidence="1">Uncharacterized protein</fullName>
    </submittedName>
</protein>
<organism evidence="1 2">
    <name type="scientific">Plasmodium yoelii yoelii</name>
    <dbReference type="NCBI Taxonomy" id="73239"/>
    <lineage>
        <taxon>Eukaryota</taxon>
        <taxon>Sar</taxon>
        <taxon>Alveolata</taxon>
        <taxon>Apicomplexa</taxon>
        <taxon>Aconoidasida</taxon>
        <taxon>Haemosporida</taxon>
        <taxon>Plasmodiidae</taxon>
        <taxon>Plasmodium</taxon>
        <taxon>Plasmodium (Vinckeia)</taxon>
    </lineage>
</organism>
<sequence>FLSPYAHFVLLRVYKNQKNTLASWVFVSIFIFL</sequence>
<dbReference type="AlphaFoldDB" id="Q7R8G6"/>
<evidence type="ECO:0000313" key="2">
    <source>
        <dbReference type="Proteomes" id="UP000008553"/>
    </source>
</evidence>